<evidence type="ECO:0000313" key="2">
    <source>
        <dbReference type="Proteomes" id="UP000777303"/>
    </source>
</evidence>
<sequence>MLANHCEITINEHAYIKILPDTQYNLEVWKQPTTTKQSQRIGRMDYKYHRDAFAGFIYRLFPQIDMIQIHNLQKQINPFFELEI</sequence>
<evidence type="ECO:0000313" key="1">
    <source>
        <dbReference type="EMBL" id="MBU3851299.1"/>
    </source>
</evidence>
<dbReference type="AlphaFoldDB" id="A0A948TID6"/>
<dbReference type="EMBL" id="JAHLFS010000017">
    <property type="protein sequence ID" value="MBU3851299.1"/>
    <property type="molecule type" value="Genomic_DNA"/>
</dbReference>
<dbReference type="Proteomes" id="UP000777303">
    <property type="component" value="Unassembled WGS sequence"/>
</dbReference>
<proteinExistence type="predicted"/>
<organism evidence="1 2">
    <name type="scientific">Candidatus Paralactobacillus gallistercoris</name>
    <dbReference type="NCBI Taxonomy" id="2838724"/>
    <lineage>
        <taxon>Bacteria</taxon>
        <taxon>Bacillati</taxon>
        <taxon>Bacillota</taxon>
        <taxon>Bacilli</taxon>
        <taxon>Lactobacillales</taxon>
        <taxon>Lactobacillaceae</taxon>
        <taxon>Lactobacillus</taxon>
    </lineage>
</organism>
<protein>
    <submittedName>
        <fullName evidence="1">Uncharacterized protein</fullName>
    </submittedName>
</protein>
<gene>
    <name evidence="1" type="ORF">H9901_01120</name>
</gene>
<comment type="caution">
    <text evidence="1">The sequence shown here is derived from an EMBL/GenBank/DDBJ whole genome shotgun (WGS) entry which is preliminary data.</text>
</comment>
<reference evidence="1" key="2">
    <citation type="submission" date="2021-04" db="EMBL/GenBank/DDBJ databases">
        <authorList>
            <person name="Gilroy R."/>
        </authorList>
    </citation>
    <scope>NUCLEOTIDE SEQUENCE</scope>
    <source>
        <strain evidence="1">F6-6636</strain>
    </source>
</reference>
<reference evidence="1" key="1">
    <citation type="journal article" date="2021" name="PeerJ">
        <title>Extensive microbial diversity within the chicken gut microbiome revealed by metagenomics and culture.</title>
        <authorList>
            <person name="Gilroy R."/>
            <person name="Ravi A."/>
            <person name="Getino M."/>
            <person name="Pursley I."/>
            <person name="Horton D.L."/>
            <person name="Alikhan N.F."/>
            <person name="Baker D."/>
            <person name="Gharbi K."/>
            <person name="Hall N."/>
            <person name="Watson M."/>
            <person name="Adriaenssens E.M."/>
            <person name="Foster-Nyarko E."/>
            <person name="Jarju S."/>
            <person name="Secka A."/>
            <person name="Antonio M."/>
            <person name="Oren A."/>
            <person name="Chaudhuri R.R."/>
            <person name="La Ragione R."/>
            <person name="Hildebrand F."/>
            <person name="Pallen M.J."/>
        </authorList>
    </citation>
    <scope>NUCLEOTIDE SEQUENCE</scope>
    <source>
        <strain evidence="1">F6-6636</strain>
    </source>
</reference>
<accession>A0A948TID6</accession>
<name>A0A948TID6_9LACO</name>